<organism evidence="1 2">
    <name type="scientific">Cohnella boryungensis</name>
    <dbReference type="NCBI Taxonomy" id="768479"/>
    <lineage>
        <taxon>Bacteria</taxon>
        <taxon>Bacillati</taxon>
        <taxon>Bacillota</taxon>
        <taxon>Bacilli</taxon>
        <taxon>Bacillales</taxon>
        <taxon>Paenibacillaceae</taxon>
        <taxon>Cohnella</taxon>
    </lineage>
</organism>
<keyword evidence="2" id="KW-1185">Reference proteome</keyword>
<accession>A0ABV8SEU7</accession>
<gene>
    <name evidence="1" type="ORF">ACFO1S_20560</name>
</gene>
<dbReference type="EMBL" id="JBHSED010000040">
    <property type="protein sequence ID" value="MFC4305826.1"/>
    <property type="molecule type" value="Genomic_DNA"/>
</dbReference>
<evidence type="ECO:0000313" key="1">
    <source>
        <dbReference type="EMBL" id="MFC4305826.1"/>
    </source>
</evidence>
<evidence type="ECO:0008006" key="3">
    <source>
        <dbReference type="Google" id="ProtNLM"/>
    </source>
</evidence>
<evidence type="ECO:0000313" key="2">
    <source>
        <dbReference type="Proteomes" id="UP001595755"/>
    </source>
</evidence>
<dbReference type="Proteomes" id="UP001595755">
    <property type="component" value="Unassembled WGS sequence"/>
</dbReference>
<protein>
    <recommendedName>
        <fullName evidence="3">DUF922 domain-containing protein</fullName>
    </recommendedName>
</protein>
<proteinExistence type="predicted"/>
<name>A0ABV8SEU7_9BACL</name>
<comment type="caution">
    <text evidence="1">The sequence shown here is derived from an EMBL/GenBank/DDBJ whole genome shotgun (WGS) entry which is preliminary data.</text>
</comment>
<dbReference type="RefSeq" id="WP_204601398.1">
    <property type="nucleotide sequence ID" value="NZ_JBHSED010000040.1"/>
</dbReference>
<reference evidence="2" key="1">
    <citation type="journal article" date="2019" name="Int. J. Syst. Evol. Microbiol.">
        <title>The Global Catalogue of Microorganisms (GCM) 10K type strain sequencing project: providing services to taxonomists for standard genome sequencing and annotation.</title>
        <authorList>
            <consortium name="The Broad Institute Genomics Platform"/>
            <consortium name="The Broad Institute Genome Sequencing Center for Infectious Disease"/>
            <person name="Wu L."/>
            <person name="Ma J."/>
        </authorList>
    </citation>
    <scope>NUCLEOTIDE SEQUENCE [LARGE SCALE GENOMIC DNA]</scope>
    <source>
        <strain evidence="2">CGMCC 4.1641</strain>
    </source>
</reference>
<sequence>MGKLVSKAAGLCAGLALLIGETSCMGPGTGMAAEQAFAMSASALSGAESYGLAGEIALYEPGGKLGSKAAYKGEVRQHGNVKLSWRTPGALTANAKNAYRPAGYRPLKLLEVMNGRNAAMAFVGGTSADGSVRLRIKLNDKTAKDRIAGELRQEIENLRTGNLAGGSREKELLATAERRLEEALATLSVDTVVYWTADSKSWFPKRMKEETALSYRWKGKAFSEKRICLTNFLASG</sequence>